<reference evidence="2" key="1">
    <citation type="submission" date="2016-11" db="UniProtKB">
        <authorList>
            <consortium name="WormBaseParasite"/>
        </authorList>
    </citation>
    <scope>IDENTIFICATION</scope>
</reference>
<evidence type="ECO:0000313" key="1">
    <source>
        <dbReference type="Proteomes" id="UP000095281"/>
    </source>
</evidence>
<accession>A0A1I8BEQ6</accession>
<dbReference type="AlphaFoldDB" id="A0A1I8BEQ6"/>
<sequence>MINSLEKKNGMEKLNNKQVCFVQNKNKWKDIDSSSELNGYINITNDENIKYIKGKADKDALVFAENHFKKPEEYSINYSLYYFEVKCEIEGDNNVVVIGLENCYNNYIRYNAAEAKIKNCFQHYRLSTFSWNNNDTFGCGLVYPPTDRINELPYVFFTQNGKQIGKATLSKDNCNVYKPYIMLKHCSVEANFGNDLKVKPFSYDISKHFLINEFY</sequence>
<proteinExistence type="predicted"/>
<evidence type="ECO:0000313" key="2">
    <source>
        <dbReference type="WBParaSite" id="MhA1_Contig2042.frz3.gene2"/>
    </source>
</evidence>
<name>A0A1I8BEQ6_MELHA</name>
<dbReference type="Gene3D" id="2.60.120.920">
    <property type="match status" value="1"/>
</dbReference>
<dbReference type="Proteomes" id="UP000095281">
    <property type="component" value="Unplaced"/>
</dbReference>
<dbReference type="WBParaSite" id="MhA1_Contig2042.frz3.gene2">
    <property type="protein sequence ID" value="MhA1_Contig2042.frz3.gene2"/>
    <property type="gene ID" value="MhA1_Contig2042.frz3.gene2"/>
</dbReference>
<organism evidence="1 2">
    <name type="scientific">Meloidogyne hapla</name>
    <name type="common">Root-knot nematode worm</name>
    <dbReference type="NCBI Taxonomy" id="6305"/>
    <lineage>
        <taxon>Eukaryota</taxon>
        <taxon>Metazoa</taxon>
        <taxon>Ecdysozoa</taxon>
        <taxon>Nematoda</taxon>
        <taxon>Chromadorea</taxon>
        <taxon>Rhabditida</taxon>
        <taxon>Tylenchina</taxon>
        <taxon>Tylenchomorpha</taxon>
        <taxon>Tylenchoidea</taxon>
        <taxon>Meloidogynidae</taxon>
        <taxon>Meloidogyninae</taxon>
        <taxon>Meloidogyne</taxon>
    </lineage>
</organism>
<protein>
    <submittedName>
        <fullName evidence="2">SPRY domain-containing protein</fullName>
    </submittedName>
</protein>
<keyword evidence="1" id="KW-1185">Reference proteome</keyword>
<dbReference type="InterPro" id="IPR043136">
    <property type="entry name" value="B30.2/SPRY_sf"/>
</dbReference>